<dbReference type="HAMAP" id="MF_00121">
    <property type="entry name" value="GatB"/>
    <property type="match status" value="1"/>
</dbReference>
<comment type="catalytic activity">
    <reaction evidence="9 10">
        <text>L-glutamyl-tRNA(Gln) + L-glutamine + ATP + H2O = L-glutaminyl-tRNA(Gln) + L-glutamate + ADP + phosphate + H(+)</text>
        <dbReference type="Rhea" id="RHEA:17521"/>
        <dbReference type="Rhea" id="RHEA-COMP:9681"/>
        <dbReference type="Rhea" id="RHEA-COMP:9684"/>
        <dbReference type="ChEBI" id="CHEBI:15377"/>
        <dbReference type="ChEBI" id="CHEBI:15378"/>
        <dbReference type="ChEBI" id="CHEBI:29985"/>
        <dbReference type="ChEBI" id="CHEBI:30616"/>
        <dbReference type="ChEBI" id="CHEBI:43474"/>
        <dbReference type="ChEBI" id="CHEBI:58359"/>
        <dbReference type="ChEBI" id="CHEBI:78520"/>
        <dbReference type="ChEBI" id="CHEBI:78521"/>
        <dbReference type="ChEBI" id="CHEBI:456216"/>
    </reaction>
</comment>
<comment type="caution">
    <text evidence="12">The sequence shown here is derived from an EMBL/GenBank/DDBJ whole genome shotgun (WGS) entry which is preliminary data.</text>
</comment>
<dbReference type="EMBL" id="MFBO01000019">
    <property type="protein sequence ID" value="OGD98022.1"/>
    <property type="molecule type" value="Genomic_DNA"/>
</dbReference>
<comment type="function">
    <text evidence="7 10">Allows the formation of correctly charged Asn-tRNA(Asn) or Gln-tRNA(Gln) through the transamidation of misacylated Asp-tRNA(Asn) or Glu-tRNA(Gln) in organisms which lack either or both of asparaginyl-tRNA or glutaminyl-tRNA synthetases. The reaction takes place in the presence of glutamine and ATP through an activated phospho-Asp-tRNA(Asn) or phospho-Glu-tRNA(Gln).</text>
</comment>
<comment type="subunit">
    <text evidence="2 10">Heterotrimer of A, B and C subunits.</text>
</comment>
<dbReference type="InterPro" id="IPR017959">
    <property type="entry name" value="Asn/Gln-tRNA_amidoTrfase_suB/E"/>
</dbReference>
<evidence type="ECO:0000256" key="1">
    <source>
        <dbReference type="ARBA" id="ARBA00005306"/>
    </source>
</evidence>
<evidence type="ECO:0000256" key="10">
    <source>
        <dbReference type="HAMAP-Rule" id="MF_00121"/>
    </source>
</evidence>
<keyword evidence="3 10" id="KW-0436">Ligase</keyword>
<evidence type="ECO:0000313" key="12">
    <source>
        <dbReference type="EMBL" id="OGD98022.1"/>
    </source>
</evidence>
<evidence type="ECO:0000256" key="3">
    <source>
        <dbReference type="ARBA" id="ARBA00022598"/>
    </source>
</evidence>
<dbReference type="SUPFAM" id="SSF89095">
    <property type="entry name" value="GatB/YqeY motif"/>
    <property type="match status" value="2"/>
</dbReference>
<dbReference type="AlphaFoldDB" id="A0A1F5H1I0"/>
<evidence type="ECO:0000256" key="7">
    <source>
        <dbReference type="ARBA" id="ARBA00024799"/>
    </source>
</evidence>
<dbReference type="SUPFAM" id="SSF55931">
    <property type="entry name" value="Glutamine synthetase/guanido kinase"/>
    <property type="match status" value="1"/>
</dbReference>
<evidence type="ECO:0000256" key="6">
    <source>
        <dbReference type="ARBA" id="ARBA00022917"/>
    </source>
</evidence>
<dbReference type="GO" id="GO:0050566">
    <property type="term" value="F:asparaginyl-tRNA synthase (glutamine-hydrolyzing) activity"/>
    <property type="evidence" value="ECO:0007669"/>
    <property type="project" value="RHEA"/>
</dbReference>
<evidence type="ECO:0000256" key="4">
    <source>
        <dbReference type="ARBA" id="ARBA00022741"/>
    </source>
</evidence>
<dbReference type="Proteomes" id="UP000176740">
    <property type="component" value="Unassembled WGS sequence"/>
</dbReference>
<dbReference type="Pfam" id="PF02637">
    <property type="entry name" value="GatB_Yqey"/>
    <property type="match status" value="1"/>
</dbReference>
<dbReference type="GO" id="GO:0050567">
    <property type="term" value="F:glutaminyl-tRNA synthase (glutamine-hydrolyzing) activity"/>
    <property type="evidence" value="ECO:0007669"/>
    <property type="project" value="UniProtKB-UniRule"/>
</dbReference>
<dbReference type="Gene3D" id="1.10.10.410">
    <property type="match status" value="1"/>
</dbReference>
<proteinExistence type="inferred from homology"/>
<dbReference type="NCBIfam" id="TIGR00133">
    <property type="entry name" value="gatB"/>
    <property type="match status" value="1"/>
</dbReference>
<dbReference type="SMART" id="SM00845">
    <property type="entry name" value="GatB_Yqey"/>
    <property type="match status" value="1"/>
</dbReference>
<evidence type="ECO:0000256" key="5">
    <source>
        <dbReference type="ARBA" id="ARBA00022840"/>
    </source>
</evidence>
<dbReference type="PROSITE" id="PS01234">
    <property type="entry name" value="GATB"/>
    <property type="match status" value="1"/>
</dbReference>
<dbReference type="InterPro" id="IPR004413">
    <property type="entry name" value="GatB"/>
</dbReference>
<keyword evidence="4 10" id="KW-0547">Nucleotide-binding</keyword>
<protein>
    <recommendedName>
        <fullName evidence="10">Aspartyl/glutamyl-tRNA(Asn/Gln) amidotransferase subunit B</fullName>
        <shortName evidence="10">Asp/Glu-ADT subunit B</shortName>
        <ecNumber evidence="10">6.3.5.-</ecNumber>
    </recommendedName>
</protein>
<keyword evidence="5 10" id="KW-0067">ATP-binding</keyword>
<evidence type="ECO:0000256" key="9">
    <source>
        <dbReference type="ARBA" id="ARBA00047913"/>
    </source>
</evidence>
<dbReference type="GO" id="GO:0070681">
    <property type="term" value="P:glutaminyl-tRNAGln biosynthesis via transamidation"/>
    <property type="evidence" value="ECO:0007669"/>
    <property type="project" value="TreeGrafter"/>
</dbReference>
<evidence type="ECO:0000256" key="2">
    <source>
        <dbReference type="ARBA" id="ARBA00011123"/>
    </source>
</evidence>
<name>A0A1F5H1I0_9BACT</name>
<evidence type="ECO:0000313" key="13">
    <source>
        <dbReference type="Proteomes" id="UP000176740"/>
    </source>
</evidence>
<sequence>MSNSKYQPVIGLEVHIELSTQSKMFCTCSADYFTKEPNTHTCPVCLGLPGALPVPNKKAIEWCVMIGLVLNCQIPLFSKFDRKNYFYPDLAKGYQISQYDKPFCVNGSITLSNGKKIGINRAHMEEDTGKLTHATIDGKRVSLIDFNRSGVPLVEIVTEPDFESAQEATEYLKYLQRIVRYLGVSNADMEKGDMRLEPNISLRKVRDIREVKKVQKVTQVAQELPPYKVEVKNINSFKFVEKAINYELERQSELLDKGQTPVQETRGWNEQKQVTLSQRSKEEAHDYRYFPEPDLPPLSFDHAYIQGLKEKLPELPDAKLKRFAKQYRLSLYDAQILTRDRNLADYFEEAAKAAKVHDIDAKQIANNIINKKPDIEKILPATFVEQIYETSQVATIPSEKLDKIVQDVLAKNIQAVEDYKKGKENVIMFLVGQVMNNIPEKVDANLIKKNIEDLLK</sequence>
<dbReference type="GO" id="GO:0006412">
    <property type="term" value="P:translation"/>
    <property type="evidence" value="ECO:0007669"/>
    <property type="project" value="UniProtKB-UniRule"/>
</dbReference>
<evidence type="ECO:0000256" key="8">
    <source>
        <dbReference type="ARBA" id="ARBA00047380"/>
    </source>
</evidence>
<dbReference type="InterPro" id="IPR042114">
    <property type="entry name" value="GatB_C_1"/>
</dbReference>
<accession>A0A1F5H1I0</accession>
<dbReference type="NCBIfam" id="NF004014">
    <property type="entry name" value="PRK05477.1-4"/>
    <property type="match status" value="1"/>
</dbReference>
<feature type="domain" description="Asn/Gln amidotransferase" evidence="11">
    <location>
        <begin position="345"/>
        <end position="455"/>
    </location>
</feature>
<dbReference type="Pfam" id="PF02934">
    <property type="entry name" value="GatB_N"/>
    <property type="match status" value="1"/>
</dbReference>
<dbReference type="STRING" id="1797725.A3A49_01840"/>
<dbReference type="PANTHER" id="PTHR11659">
    <property type="entry name" value="GLUTAMYL-TRNA GLN AMIDOTRANSFERASE SUBUNIT B MITOCHONDRIAL AND PROKARYOTIC PET112-RELATED"/>
    <property type="match status" value="1"/>
</dbReference>
<organism evidence="12 13">
    <name type="scientific">Candidatus Curtissbacteria bacterium RIFCSPLOWO2_01_FULL_38_11b</name>
    <dbReference type="NCBI Taxonomy" id="1797725"/>
    <lineage>
        <taxon>Bacteria</taxon>
        <taxon>Candidatus Curtissiibacteriota</taxon>
    </lineage>
</organism>
<comment type="catalytic activity">
    <reaction evidence="8 10">
        <text>L-aspartyl-tRNA(Asn) + L-glutamine + ATP + H2O = L-asparaginyl-tRNA(Asn) + L-glutamate + ADP + phosphate + 2 H(+)</text>
        <dbReference type="Rhea" id="RHEA:14513"/>
        <dbReference type="Rhea" id="RHEA-COMP:9674"/>
        <dbReference type="Rhea" id="RHEA-COMP:9677"/>
        <dbReference type="ChEBI" id="CHEBI:15377"/>
        <dbReference type="ChEBI" id="CHEBI:15378"/>
        <dbReference type="ChEBI" id="CHEBI:29985"/>
        <dbReference type="ChEBI" id="CHEBI:30616"/>
        <dbReference type="ChEBI" id="CHEBI:43474"/>
        <dbReference type="ChEBI" id="CHEBI:58359"/>
        <dbReference type="ChEBI" id="CHEBI:78515"/>
        <dbReference type="ChEBI" id="CHEBI:78516"/>
        <dbReference type="ChEBI" id="CHEBI:456216"/>
    </reaction>
</comment>
<dbReference type="InterPro" id="IPR014746">
    <property type="entry name" value="Gln_synth/guanido_kin_cat_dom"/>
</dbReference>
<reference evidence="12 13" key="1">
    <citation type="journal article" date="2016" name="Nat. Commun.">
        <title>Thousands of microbial genomes shed light on interconnected biogeochemical processes in an aquifer system.</title>
        <authorList>
            <person name="Anantharaman K."/>
            <person name="Brown C.T."/>
            <person name="Hug L.A."/>
            <person name="Sharon I."/>
            <person name="Castelle C.J."/>
            <person name="Probst A.J."/>
            <person name="Thomas B.C."/>
            <person name="Singh A."/>
            <person name="Wilkins M.J."/>
            <person name="Karaoz U."/>
            <person name="Brodie E.L."/>
            <person name="Williams K.H."/>
            <person name="Hubbard S.S."/>
            <person name="Banfield J.F."/>
        </authorList>
    </citation>
    <scope>NUCLEOTIDE SEQUENCE [LARGE SCALE GENOMIC DNA]</scope>
</reference>
<dbReference type="NCBIfam" id="NF004012">
    <property type="entry name" value="PRK05477.1-2"/>
    <property type="match status" value="1"/>
</dbReference>
<dbReference type="EC" id="6.3.5.-" evidence="10"/>
<evidence type="ECO:0000259" key="11">
    <source>
        <dbReference type="SMART" id="SM00845"/>
    </source>
</evidence>
<dbReference type="InterPro" id="IPR006075">
    <property type="entry name" value="Asn/Gln-tRNA_Trfase_suB/E_cat"/>
</dbReference>
<comment type="similarity">
    <text evidence="1 10">Belongs to the GatB/GatE family. GatB subfamily.</text>
</comment>
<dbReference type="InterPro" id="IPR017958">
    <property type="entry name" value="Gln-tRNA_amidoTrfase_suB_CS"/>
</dbReference>
<keyword evidence="6 10" id="KW-0648">Protein biosynthesis</keyword>
<dbReference type="Gene3D" id="1.10.150.380">
    <property type="entry name" value="GatB domain, N-terminal subdomain"/>
    <property type="match status" value="1"/>
</dbReference>
<dbReference type="InterPro" id="IPR003789">
    <property type="entry name" value="Asn/Gln_tRNA_amidoTrase-B-like"/>
</dbReference>
<dbReference type="PANTHER" id="PTHR11659:SF0">
    <property type="entry name" value="GLUTAMYL-TRNA(GLN) AMIDOTRANSFERASE SUBUNIT B, MITOCHONDRIAL"/>
    <property type="match status" value="1"/>
</dbReference>
<gene>
    <name evidence="10" type="primary">gatB</name>
    <name evidence="12" type="ORF">A3A49_01840</name>
</gene>
<dbReference type="GO" id="GO:0005524">
    <property type="term" value="F:ATP binding"/>
    <property type="evidence" value="ECO:0007669"/>
    <property type="project" value="UniProtKB-KW"/>
</dbReference>
<dbReference type="InterPro" id="IPR023168">
    <property type="entry name" value="GatB_Yqey_C_2"/>
</dbReference>
<dbReference type="InterPro" id="IPR018027">
    <property type="entry name" value="Asn/Gln_amidotransferase"/>
</dbReference>